<dbReference type="EMBL" id="JALBCA010000162">
    <property type="protein sequence ID" value="KAI2381861.1"/>
    <property type="molecule type" value="Genomic_DNA"/>
</dbReference>
<protein>
    <submittedName>
        <fullName evidence="1">Uncharacterized protein</fullName>
    </submittedName>
</protein>
<reference evidence="1" key="1">
    <citation type="journal article" date="2022" name="bioRxiv">
        <title>Population genetic analysis of Ophidiomyces ophidiicola, the causative agent of snake fungal disease, indicates recent introductions to the USA.</title>
        <authorList>
            <person name="Ladner J.T."/>
            <person name="Palmer J.M."/>
            <person name="Ettinger C.L."/>
            <person name="Stajich J.E."/>
            <person name="Farrell T.M."/>
            <person name="Glorioso B.M."/>
            <person name="Lawson B."/>
            <person name="Price S.J."/>
            <person name="Stengle A.G."/>
            <person name="Grear D.A."/>
            <person name="Lorch J.M."/>
        </authorList>
    </citation>
    <scope>NUCLEOTIDE SEQUENCE</scope>
    <source>
        <strain evidence="1">NWHC 24266-5</strain>
    </source>
</reference>
<gene>
    <name evidence="1" type="ORF">LOY88_006529</name>
</gene>
<organism evidence="1">
    <name type="scientific">Ophidiomyces ophidiicola</name>
    <dbReference type="NCBI Taxonomy" id="1387563"/>
    <lineage>
        <taxon>Eukaryota</taxon>
        <taxon>Fungi</taxon>
        <taxon>Dikarya</taxon>
        <taxon>Ascomycota</taxon>
        <taxon>Pezizomycotina</taxon>
        <taxon>Eurotiomycetes</taxon>
        <taxon>Eurotiomycetidae</taxon>
        <taxon>Onygenales</taxon>
        <taxon>Onygenaceae</taxon>
        <taxon>Ophidiomyces</taxon>
    </lineage>
</organism>
<sequence length="189" mass="21930">MGKDPILAAFAPIQLIAAGGFVAVWYLKSRASTDDLDYLLEPEWAYDEDIKRPLRRAMVTVARALRLHRHWINEDMALFVTRRAREQLFRRADEQDIVLWRGTYLCVKAVPMEWALESKLRRIHHADRGHDLQDAVAILKHLRDRHGGPLDKKYIAGMNLNTFDVLPDDTTMSRVDAEYRKAYGEAIFK</sequence>
<proteinExistence type="predicted"/>
<comment type="caution">
    <text evidence="1">The sequence shown here is derived from an EMBL/GenBank/DDBJ whole genome shotgun (WGS) entry which is preliminary data.</text>
</comment>
<evidence type="ECO:0000313" key="1">
    <source>
        <dbReference type="EMBL" id="KAI2381861.1"/>
    </source>
</evidence>
<accession>A0ACB8UN45</accession>
<name>A0ACB8UN45_9EURO</name>